<evidence type="ECO:0008006" key="4">
    <source>
        <dbReference type="Google" id="ProtNLM"/>
    </source>
</evidence>
<name>A0A5J4S8C2_9ZZZZ</name>
<gene>
    <name evidence="3" type="ORF">EZS27_010646</name>
</gene>
<dbReference type="Gene3D" id="2.60.40.1120">
    <property type="entry name" value="Carboxypeptidase-like, regulatory domain"/>
    <property type="match status" value="1"/>
</dbReference>
<dbReference type="Pfam" id="PF18003">
    <property type="entry name" value="DUF3823_C"/>
    <property type="match status" value="1"/>
</dbReference>
<dbReference type="PROSITE" id="PS51257">
    <property type="entry name" value="PROKAR_LIPOPROTEIN"/>
    <property type="match status" value="1"/>
</dbReference>
<sequence length="242" mass="27559">MKRILNILLIPFSIFVLTACEIFHLDNYDGPNASFYGGIKDAETGELVETDIQNGSAIRAYELGWPTEAALTWVIKQNGEFRNDMAFAAHYKIEFINCNFFPFTIEDLEIKSGDNQHDFQATPYIRINNINIRKEGNSIVATFNLQAGKPEVKLSAIRLYAFTDIYVGEQVKFETQGTNSRQTFSPAKEIDNTTYTLRIELDENTNLFKYNRNYYFRVGALASVSNVGTVRYNYAPLVVIPL</sequence>
<evidence type="ECO:0000259" key="2">
    <source>
        <dbReference type="Pfam" id="PF18003"/>
    </source>
</evidence>
<feature type="domain" description="DUF3823" evidence="2">
    <location>
        <begin position="125"/>
        <end position="227"/>
    </location>
</feature>
<dbReference type="EMBL" id="SNRY01000380">
    <property type="protein sequence ID" value="KAA6341553.1"/>
    <property type="molecule type" value="Genomic_DNA"/>
</dbReference>
<evidence type="ECO:0000313" key="3">
    <source>
        <dbReference type="EMBL" id="KAA6341553.1"/>
    </source>
</evidence>
<dbReference type="Pfam" id="PF12866">
    <property type="entry name" value="DUF3823"/>
    <property type="match status" value="1"/>
</dbReference>
<protein>
    <recommendedName>
        <fullName evidence="4">DUF3823 domain-containing protein</fullName>
    </recommendedName>
</protein>
<dbReference type="InterPro" id="IPR041186">
    <property type="entry name" value="DUF3823_C"/>
</dbReference>
<feature type="domain" description="DUF3823" evidence="1">
    <location>
        <begin position="35"/>
        <end position="120"/>
    </location>
</feature>
<proteinExistence type="predicted"/>
<dbReference type="AlphaFoldDB" id="A0A5J4S8C2"/>
<organism evidence="3">
    <name type="scientific">termite gut metagenome</name>
    <dbReference type="NCBI Taxonomy" id="433724"/>
    <lineage>
        <taxon>unclassified sequences</taxon>
        <taxon>metagenomes</taxon>
        <taxon>organismal metagenomes</taxon>
    </lineage>
</organism>
<accession>A0A5J4S8C2</accession>
<comment type="caution">
    <text evidence="3">The sequence shown here is derived from an EMBL/GenBank/DDBJ whole genome shotgun (WGS) entry which is preliminary data.</text>
</comment>
<evidence type="ECO:0000259" key="1">
    <source>
        <dbReference type="Pfam" id="PF12866"/>
    </source>
</evidence>
<reference evidence="3" key="1">
    <citation type="submission" date="2019-03" db="EMBL/GenBank/DDBJ databases">
        <title>Single cell metagenomics reveals metabolic interactions within the superorganism composed of flagellate Streblomastix strix and complex community of Bacteroidetes bacteria on its surface.</title>
        <authorList>
            <person name="Treitli S.C."/>
            <person name="Kolisko M."/>
            <person name="Husnik F."/>
            <person name="Keeling P."/>
            <person name="Hampl V."/>
        </authorList>
    </citation>
    <scope>NUCLEOTIDE SEQUENCE</scope>
    <source>
        <strain evidence="3">STM</strain>
    </source>
</reference>
<dbReference type="InterPro" id="IPR024278">
    <property type="entry name" value="DUF3823_N"/>
</dbReference>
<dbReference type="Gene3D" id="2.60.40.2060">
    <property type="match status" value="1"/>
</dbReference>